<evidence type="ECO:0000313" key="4">
    <source>
        <dbReference type="EMBL" id="GLI69896.1"/>
    </source>
</evidence>
<feature type="coiled-coil region" evidence="1">
    <location>
        <begin position="1368"/>
        <end position="1398"/>
    </location>
</feature>
<proteinExistence type="predicted"/>
<dbReference type="PANTHER" id="PTHR18867">
    <property type="entry name" value="RAD50"/>
    <property type="match status" value="1"/>
</dbReference>
<dbReference type="EMBL" id="BSDZ01000089">
    <property type="protein sequence ID" value="GLI69896.1"/>
    <property type="molecule type" value="Genomic_DNA"/>
</dbReference>
<gene>
    <name evidence="4" type="ORF">VaNZ11_014552</name>
</gene>
<evidence type="ECO:0000256" key="2">
    <source>
        <dbReference type="SAM" id="MobiDB-lite"/>
    </source>
</evidence>
<dbReference type="PROSITE" id="PS50913">
    <property type="entry name" value="GRIP"/>
    <property type="match status" value="1"/>
</dbReference>
<feature type="coiled-coil region" evidence="1">
    <location>
        <begin position="1955"/>
        <end position="1982"/>
    </location>
</feature>
<feature type="region of interest" description="Disordered" evidence="2">
    <location>
        <begin position="47"/>
        <end position="67"/>
    </location>
</feature>
<feature type="domain" description="GRIP" evidence="3">
    <location>
        <begin position="2004"/>
        <end position="2054"/>
    </location>
</feature>
<feature type="coiled-coil region" evidence="1">
    <location>
        <begin position="470"/>
        <end position="539"/>
    </location>
</feature>
<feature type="region of interest" description="Disordered" evidence="2">
    <location>
        <begin position="719"/>
        <end position="758"/>
    </location>
</feature>
<feature type="region of interest" description="Disordered" evidence="2">
    <location>
        <begin position="690"/>
        <end position="709"/>
    </location>
</feature>
<keyword evidence="1" id="KW-0175">Coiled coil</keyword>
<accession>A0ABQ5SJU3</accession>
<feature type="coiled-coil region" evidence="1">
    <location>
        <begin position="1779"/>
        <end position="1906"/>
    </location>
</feature>
<dbReference type="InterPro" id="IPR000237">
    <property type="entry name" value="GRIP_dom"/>
</dbReference>
<feature type="coiled-coil region" evidence="1">
    <location>
        <begin position="989"/>
        <end position="1016"/>
    </location>
</feature>
<evidence type="ECO:0000259" key="3">
    <source>
        <dbReference type="PROSITE" id="PS50913"/>
    </source>
</evidence>
<evidence type="ECO:0000256" key="1">
    <source>
        <dbReference type="SAM" id="Coils"/>
    </source>
</evidence>
<feature type="coiled-coil region" evidence="1">
    <location>
        <begin position="1059"/>
        <end position="1191"/>
    </location>
</feature>
<feature type="region of interest" description="Disordered" evidence="2">
    <location>
        <begin position="217"/>
        <end position="238"/>
    </location>
</feature>
<comment type="caution">
    <text evidence="4">The sequence shown here is derived from an EMBL/GenBank/DDBJ whole genome shotgun (WGS) entry which is preliminary data.</text>
</comment>
<feature type="coiled-coil region" evidence="1">
    <location>
        <begin position="1453"/>
        <end position="1714"/>
    </location>
</feature>
<evidence type="ECO:0000313" key="5">
    <source>
        <dbReference type="Proteomes" id="UP001165090"/>
    </source>
</evidence>
<feature type="coiled-coil region" evidence="1">
    <location>
        <begin position="578"/>
        <end position="661"/>
    </location>
</feature>
<reference evidence="4 5" key="1">
    <citation type="journal article" date="2023" name="IScience">
        <title>Expanded male sex-determining region conserved during the evolution of homothallism in the green alga Volvox.</title>
        <authorList>
            <person name="Yamamoto K."/>
            <person name="Matsuzaki R."/>
            <person name="Mahakham W."/>
            <person name="Heman W."/>
            <person name="Sekimoto H."/>
            <person name="Kawachi M."/>
            <person name="Minakuchi Y."/>
            <person name="Toyoda A."/>
            <person name="Nozaki H."/>
        </authorList>
    </citation>
    <scope>NUCLEOTIDE SEQUENCE [LARGE SCALE GENOMIC DNA]</scope>
    <source>
        <strain evidence="4 5">NIES-4468</strain>
    </source>
</reference>
<organism evidence="4 5">
    <name type="scientific">Volvox africanus</name>
    <dbReference type="NCBI Taxonomy" id="51714"/>
    <lineage>
        <taxon>Eukaryota</taxon>
        <taxon>Viridiplantae</taxon>
        <taxon>Chlorophyta</taxon>
        <taxon>core chlorophytes</taxon>
        <taxon>Chlorophyceae</taxon>
        <taxon>CS clade</taxon>
        <taxon>Chlamydomonadales</taxon>
        <taxon>Volvocaceae</taxon>
        <taxon>Volvox</taxon>
    </lineage>
</organism>
<sequence length="2132" mass="223889">MNRVFSQFTSGSVGKNLQEGLGTLANKAQGLAQGLAHGIPKNVAAGATGESVRGQGAPFSSAPPVEPQLQLQEPYSADEETTLLRQQVVQLQVKNGMLQAELEEARGFSEEAAHLRAKISDMEVKMLFLLKGADGVLPMLPKVLEVQQKRIDDLTNTLAERNGQLTGLRSDNVRLRCQVEDLMAKMASSARHAETTHNEQMAQLKAQLAAAQGEAQQLRTITGKRSDSNSGKEGNGGDETAALREQLQQAHNVIKEFQEANKLKIAADVSRTSTSRSGATGNAEALEWRIAELEEQLEEANDKLRDAECRIGAAGDANVAALEAEVQKLRGEVESERNKVADVAAAAAAEATIQAEAELEKLRKRMAEMEKEELGLVAARDAAEKRVAELHAQVVTLQSEHDRALEDAAAAAAAAAVAAAEAALASTTAASEAASRAAEASAAELQTQLDMVSAHAMGREREVEATMHQCTTLQQQLLDAMAKAAAAEEAVRKECATATAARDAATEARRCADSLRAELEEAKCEIQAADVRYSELSTDYVINKKKLDAYTARIVIMTERVAEGEEAISAFRLKEASFVEANEANVQLKRELALAQAEVSAARNEAEWNQEQAQLANENVAKLRAILDRMKERKVGLEEQVQELQDKLSALGAELASSKSAGVAFQEADSCQAAKAGPVTGAELTQTVSGTPVSCQTDEPLGSHVSTDTAGLRVEMPHASTDTEGLPGPIMPSTSTDTTDLPSQPAQPAGDAVGPGVGQSVAEAATVTAAAPTAQTKPGASREPKGWVAATELAQWKRRGLDVLTMLEEKLDVIEVQQAKLEQQMKGAGVEVRVSGEAATLLKAGAQADSWENEDWDAWDGNDVSPRPSTQTVNASAAAAAIAADSMNGDIKDVAGSGGSSEQDRCGTVAGPLAAAASGQASTAAEMYVAELALLQGTIQQLLGCWSRSAAEAPAAPDIRSVGPAVDGGGVAQEAAVLGATVVTLLGQLQAHFQEAAAMRHQLEQAVAELRRLRAISVGGARYTSGGGATDDGDEGRGGAELEEMAHMMQDIVAAEQRALAAEAALAAAASLRQQLEQQLLNSDEAAAAAEANARQLACELAQAREAAEQAADVGAEMERCRAELADVQAALAAALDAGAAKVASVERALAEAQAEADAANARAVDALAAATAAEVLLKEQEGRLAEAEQGLSVSAAEKGPLAVNPREVAAAPAHISAEHFDLMQQIAATAQTLAPLFKNSHDHAGEISQKVSELEALVARLDLTAATAAAAATGTAPPSYEQSFQSKHIGPAAATLLAAEAAAGVTAAGDENSMTTGGLSGAGHVTPNPADLPRALLRNLSGSRRASDDACVRARLEAVEAAARTAESELRVQVNLAESLRAELREQQAAMETLRAATVTKEAVLAMEASYKEQIEQLQGYLTKATDKQARRIAAFEEEHSQALAAAQAQGATALAAAAKEAAERAAELEAQLEAARSAVGAAEERAAAAEVAAEEAKRLAQDVERGWGERLERLQKINKKRASELDNARAESSGLNEQLAVMGEQVIALQASLAEAQRELELERGAAAELRARLASLHEAGDNMRLEVAELRTRAAAAEALAADLEQRASTAESKLLASEADRSKLADQLVSLHSLREERAAALAQLAAAQDALAGADTLRVRCGAAEAAQQRAEQELTRVTAMMSNLEARLQQVEDENEELVAELDEERRRGAALARTWAGELEALPSLPRDRWPAAVRRLVDGLEGCAAHGPESSGRVSEAGHAHITEDVAAAELEALREAARAAAERTARVEAEAAAANVALDALRRQMDETRARAAAEAHAEAARRLEELDVLRAQLSERGDALAQELHATQGQLQDAETGMQRLQEEIERLRDKSRGLLEEKESEVDTLRTQLRQARAVASGGVMQAAGDGETGLHQQQQQSGTAGLLTTSLGAAAFQAQNSADAAALQALHSRVAVLEQELEEYKHAYEDAESTHQLRDTAQAALREELLRLRAQLDLSNHDVQYLRAAIISFFESGSLPRDGLVLQVLSRLLRFTPAEMAAIAAADHAHKGGRRGPGVGGSAPVTLVGAPHSTLTTAGQGSSSSMSYFASVTSRVASAVSGLTHAAHAAGSGVPQPSFGQRPN</sequence>
<name>A0ABQ5SJU3_9CHLO</name>
<protein>
    <recommendedName>
        <fullName evidence="3">GRIP domain-containing protein</fullName>
    </recommendedName>
</protein>
<keyword evidence="5" id="KW-1185">Reference proteome</keyword>
<dbReference type="PANTHER" id="PTHR18867:SF12">
    <property type="entry name" value="DNA REPAIR PROTEIN RAD50"/>
    <property type="match status" value="1"/>
</dbReference>
<dbReference type="Proteomes" id="UP001165090">
    <property type="component" value="Unassembled WGS sequence"/>
</dbReference>